<dbReference type="Gene3D" id="2.30.130.40">
    <property type="entry name" value="LON domain-like"/>
    <property type="match status" value="1"/>
</dbReference>
<comment type="subcellular location">
    <subcellularLocation>
        <location evidence="1">Cytoplasm</location>
    </subcellularLocation>
</comment>
<dbReference type="EC" id="3.4.21.53" evidence="10"/>
<feature type="domain" description="Lon proteolytic" evidence="11">
    <location>
        <begin position="592"/>
        <end position="773"/>
    </location>
</feature>
<dbReference type="InterPro" id="IPR027543">
    <property type="entry name" value="Lon_bac"/>
</dbReference>
<dbReference type="FunFam" id="3.40.50.300:FF:000021">
    <property type="entry name" value="Lon protease homolog"/>
    <property type="match status" value="1"/>
</dbReference>
<dbReference type="NCBIfam" id="NF008053">
    <property type="entry name" value="PRK10787.1"/>
    <property type="match status" value="1"/>
</dbReference>
<keyword evidence="2" id="KW-0963">Cytoplasm</keyword>
<dbReference type="Gene3D" id="3.30.230.10">
    <property type="match status" value="1"/>
</dbReference>
<dbReference type="Gene3D" id="1.20.5.5270">
    <property type="match status" value="1"/>
</dbReference>
<protein>
    <recommendedName>
        <fullName evidence="10">endopeptidase La</fullName>
        <ecNumber evidence="10">3.4.21.53</ecNumber>
    </recommendedName>
</protein>
<dbReference type="FunFam" id="3.30.230.10:FF:000010">
    <property type="entry name" value="Lon protease"/>
    <property type="match status" value="1"/>
</dbReference>
<evidence type="ECO:0000256" key="9">
    <source>
        <dbReference type="ARBA" id="ARBA00050665"/>
    </source>
</evidence>
<dbReference type="Gene3D" id="3.40.50.300">
    <property type="entry name" value="P-loop containing nucleotide triphosphate hydrolases"/>
    <property type="match status" value="1"/>
</dbReference>
<dbReference type="GO" id="GO:0005737">
    <property type="term" value="C:cytoplasm"/>
    <property type="evidence" value="ECO:0007669"/>
    <property type="project" value="UniProtKB-SubCell"/>
</dbReference>
<dbReference type="InterPro" id="IPR004815">
    <property type="entry name" value="Lon_bac/euk-typ"/>
</dbReference>
<evidence type="ECO:0000256" key="7">
    <source>
        <dbReference type="ARBA" id="ARBA00022840"/>
    </source>
</evidence>
<dbReference type="InterPro" id="IPR003959">
    <property type="entry name" value="ATPase_AAA_core"/>
</dbReference>
<keyword evidence="4" id="KW-0547">Nucleotide-binding</keyword>
<keyword evidence="3 13" id="KW-0645">Protease</keyword>
<dbReference type="FunFam" id="1.20.5.5270:FF:000002">
    <property type="entry name" value="Lon protease homolog"/>
    <property type="match status" value="1"/>
</dbReference>
<evidence type="ECO:0000256" key="8">
    <source>
        <dbReference type="ARBA" id="ARBA00023016"/>
    </source>
</evidence>
<dbReference type="InterPro" id="IPR020568">
    <property type="entry name" value="Ribosomal_Su5_D2-typ_SF"/>
</dbReference>
<evidence type="ECO:0000259" key="12">
    <source>
        <dbReference type="PROSITE" id="PS51787"/>
    </source>
</evidence>
<evidence type="ECO:0000256" key="1">
    <source>
        <dbReference type="ARBA" id="ARBA00004496"/>
    </source>
</evidence>
<evidence type="ECO:0000256" key="5">
    <source>
        <dbReference type="ARBA" id="ARBA00022801"/>
    </source>
</evidence>
<dbReference type="SUPFAM" id="SSF52540">
    <property type="entry name" value="P-loop containing nucleoside triphosphate hydrolases"/>
    <property type="match status" value="1"/>
</dbReference>
<dbReference type="InterPro" id="IPR027417">
    <property type="entry name" value="P-loop_NTPase"/>
</dbReference>
<organism evidence="13">
    <name type="scientific">hydrothermal vent metagenome</name>
    <dbReference type="NCBI Taxonomy" id="652676"/>
    <lineage>
        <taxon>unclassified sequences</taxon>
        <taxon>metagenomes</taxon>
        <taxon>ecological metagenomes</taxon>
    </lineage>
</organism>
<dbReference type="GO" id="GO:0004252">
    <property type="term" value="F:serine-type endopeptidase activity"/>
    <property type="evidence" value="ECO:0007669"/>
    <property type="project" value="UniProtKB-EC"/>
</dbReference>
<dbReference type="InterPro" id="IPR008268">
    <property type="entry name" value="Peptidase_S16_AS"/>
</dbReference>
<dbReference type="SMART" id="SM00382">
    <property type="entry name" value="AAA"/>
    <property type="match status" value="1"/>
</dbReference>
<keyword evidence="7" id="KW-0067">ATP-binding</keyword>
<keyword evidence="8" id="KW-0346">Stress response</keyword>
<dbReference type="PROSITE" id="PS01046">
    <property type="entry name" value="LON_SER"/>
    <property type="match status" value="1"/>
</dbReference>
<reference evidence="13" key="1">
    <citation type="submission" date="2018-06" db="EMBL/GenBank/DDBJ databases">
        <authorList>
            <person name="Zhirakovskaya E."/>
        </authorList>
    </citation>
    <scope>NUCLEOTIDE SEQUENCE</scope>
</reference>
<dbReference type="NCBIfam" id="TIGR00763">
    <property type="entry name" value="lon"/>
    <property type="match status" value="1"/>
</dbReference>
<dbReference type="GO" id="GO:0004176">
    <property type="term" value="F:ATP-dependent peptidase activity"/>
    <property type="evidence" value="ECO:0007669"/>
    <property type="project" value="InterPro"/>
</dbReference>
<dbReference type="GO" id="GO:0016887">
    <property type="term" value="F:ATP hydrolysis activity"/>
    <property type="evidence" value="ECO:0007669"/>
    <property type="project" value="InterPro"/>
</dbReference>
<dbReference type="GO" id="GO:0006508">
    <property type="term" value="P:proteolysis"/>
    <property type="evidence" value="ECO:0007669"/>
    <property type="project" value="UniProtKB-KW"/>
</dbReference>
<evidence type="ECO:0000313" key="13">
    <source>
        <dbReference type="EMBL" id="VAV82435.1"/>
    </source>
</evidence>
<sequence>MTQNKSEDIVPLIPLRDIIIFPYMVVPLFVGREKSIKALEYAMGSDKNILLVAQKKAKTDNPAPKDIYKMGTMGTILQLLKLPDGTVKVLVEGKRRALIKDFTEEEELFMVTSEEFDDSSDDSAETEALMRSVLKTFEVYVKLNKRVPPEILMSTTTIEDPGRFADTIATHLTVKLAEKQKLLECEKPTARLEYLYSLLESEIEILEIEQRVRQRVKKQMEKTQKEYYLSEQMKAIQKELGDRDDPKSEHQEFEDKIKKKSMSKEAVKKARQELKKLKMMSPMSAEATVVRSYVDWLTTLPWGKVTEDKKDIVKAEKILDEDHFGLTKVKDRILEYLAVRSLVDRMKGPIICLVGPPGVGKTSLAKSVARSTGRKFVRVSLGGVKDEAEIRGHRRTYIGSMPGKIIQSVKKAGTDNPLLLLDEVDKMSSDFRGDPSSALLEVLDPEQNNTFNDHYLDCDYDLSQVMFITTANSMQGIPYPLLDRMEIISIPGYTELEKLQIATKFLMNKQLKNHGLTKKKVTFTKTGLMAIIRLYTREAGVRNLERQLSSVMRKVAREVLSNPDSPKVQITSKTIEKYLGVPKFRFGRGEIKDDVGVATGLAWTEAGGDLLATEVALVPGKGKLTITGKLGDVMQESAQAAMTYIRSRATAMGLKKEFYQQLDIHLHVPEGAIPKDGPSAGITMATAIASALLRIPVRKDIAMTGEITLRGKVLPIGGLKEKILAAHRGGITKIIVPHENERDLKEIPEQILKDVEIVLVENADEVLTTALKLKKNQVLFTGAKDDFLDIKAIAKGSAGKEVVGDSTVRH</sequence>
<accession>A0A3B0RGD1</accession>
<dbReference type="CDD" id="cd19500">
    <property type="entry name" value="RecA-like_Lon"/>
    <property type="match status" value="1"/>
</dbReference>
<feature type="domain" description="Lon N-terminal" evidence="12">
    <location>
        <begin position="10"/>
        <end position="203"/>
    </location>
</feature>
<dbReference type="GO" id="GO:0005524">
    <property type="term" value="F:ATP binding"/>
    <property type="evidence" value="ECO:0007669"/>
    <property type="project" value="UniProtKB-KW"/>
</dbReference>
<dbReference type="PROSITE" id="PS51787">
    <property type="entry name" value="LON_N"/>
    <property type="match status" value="1"/>
</dbReference>
<dbReference type="PIRSF" id="PIRSF001174">
    <property type="entry name" value="Lon_proteas"/>
    <property type="match status" value="1"/>
</dbReference>
<dbReference type="GO" id="GO:0043565">
    <property type="term" value="F:sequence-specific DNA binding"/>
    <property type="evidence" value="ECO:0007669"/>
    <property type="project" value="InterPro"/>
</dbReference>
<dbReference type="PANTHER" id="PTHR10046">
    <property type="entry name" value="ATP DEPENDENT LON PROTEASE FAMILY MEMBER"/>
    <property type="match status" value="1"/>
</dbReference>
<evidence type="ECO:0000256" key="3">
    <source>
        <dbReference type="ARBA" id="ARBA00022670"/>
    </source>
</evidence>
<evidence type="ECO:0000256" key="6">
    <source>
        <dbReference type="ARBA" id="ARBA00022825"/>
    </source>
</evidence>
<keyword evidence="6" id="KW-0720">Serine protease</keyword>
<dbReference type="SUPFAM" id="SSF54211">
    <property type="entry name" value="Ribosomal protein S5 domain 2-like"/>
    <property type="match status" value="1"/>
</dbReference>
<dbReference type="InterPro" id="IPR014721">
    <property type="entry name" value="Ribsml_uS5_D2-typ_fold_subgr"/>
</dbReference>
<evidence type="ECO:0000256" key="10">
    <source>
        <dbReference type="ARBA" id="ARBA00066743"/>
    </source>
</evidence>
<dbReference type="Pfam" id="PF05362">
    <property type="entry name" value="Lon_C"/>
    <property type="match status" value="1"/>
</dbReference>
<dbReference type="PRINTS" id="PR00830">
    <property type="entry name" value="ENDOLAPTASE"/>
</dbReference>
<dbReference type="SUPFAM" id="SSF88697">
    <property type="entry name" value="PUA domain-like"/>
    <property type="match status" value="1"/>
</dbReference>
<dbReference type="InterPro" id="IPR008269">
    <property type="entry name" value="Lon_proteolytic"/>
</dbReference>
<comment type="catalytic activity">
    <reaction evidence="9">
        <text>Hydrolysis of proteins in presence of ATP.</text>
        <dbReference type="EC" id="3.4.21.53"/>
    </reaction>
</comment>
<dbReference type="GO" id="GO:0030163">
    <property type="term" value="P:protein catabolic process"/>
    <property type="evidence" value="ECO:0007669"/>
    <property type="project" value="InterPro"/>
</dbReference>
<proteinExistence type="inferred from homology"/>
<dbReference type="HAMAP" id="MF_01973">
    <property type="entry name" value="lon_bact"/>
    <property type="match status" value="1"/>
</dbReference>
<dbReference type="Pfam" id="PF00004">
    <property type="entry name" value="AAA"/>
    <property type="match status" value="1"/>
</dbReference>
<keyword evidence="5 13" id="KW-0378">Hydrolase</keyword>
<dbReference type="InterPro" id="IPR054594">
    <property type="entry name" value="Lon_lid"/>
</dbReference>
<dbReference type="InterPro" id="IPR003593">
    <property type="entry name" value="AAA+_ATPase"/>
</dbReference>
<dbReference type="InterPro" id="IPR027065">
    <property type="entry name" value="Lon_Prtase"/>
</dbReference>
<dbReference type="Gene3D" id="1.20.58.1480">
    <property type="match status" value="1"/>
</dbReference>
<dbReference type="SMART" id="SM00464">
    <property type="entry name" value="LON"/>
    <property type="match status" value="1"/>
</dbReference>
<dbReference type="InterPro" id="IPR046336">
    <property type="entry name" value="Lon_prtase_N_sf"/>
</dbReference>
<evidence type="ECO:0000256" key="2">
    <source>
        <dbReference type="ARBA" id="ARBA00022490"/>
    </source>
</evidence>
<dbReference type="EMBL" id="UOEA01000016">
    <property type="protein sequence ID" value="VAV82435.1"/>
    <property type="molecule type" value="Genomic_DNA"/>
</dbReference>
<name>A0A3B0RGD1_9ZZZZ</name>
<dbReference type="AlphaFoldDB" id="A0A3B0RGD1"/>
<gene>
    <name evidence="13" type="ORF">MNBD_DELTA01-641</name>
</gene>
<dbReference type="Gene3D" id="1.10.8.60">
    <property type="match status" value="1"/>
</dbReference>
<evidence type="ECO:0000256" key="4">
    <source>
        <dbReference type="ARBA" id="ARBA00022741"/>
    </source>
</evidence>
<dbReference type="PROSITE" id="PS51786">
    <property type="entry name" value="LON_PROTEOLYTIC"/>
    <property type="match status" value="1"/>
</dbReference>
<dbReference type="Pfam" id="PF02190">
    <property type="entry name" value="LON_substr_bdg"/>
    <property type="match status" value="1"/>
</dbReference>
<dbReference type="Pfam" id="PF22667">
    <property type="entry name" value="Lon_lid"/>
    <property type="match status" value="1"/>
</dbReference>
<evidence type="ECO:0000259" key="11">
    <source>
        <dbReference type="PROSITE" id="PS51786"/>
    </source>
</evidence>
<dbReference type="InterPro" id="IPR015947">
    <property type="entry name" value="PUA-like_sf"/>
</dbReference>
<dbReference type="InterPro" id="IPR003111">
    <property type="entry name" value="Lon_prtase_N"/>
</dbReference>